<organism evidence="2 3">
    <name type="scientific">Enterococcus devriesei</name>
    <dbReference type="NCBI Taxonomy" id="319970"/>
    <lineage>
        <taxon>Bacteria</taxon>
        <taxon>Bacillati</taxon>
        <taxon>Bacillota</taxon>
        <taxon>Bacilli</taxon>
        <taxon>Lactobacillales</taxon>
        <taxon>Enterococcaceae</taxon>
        <taxon>Enterococcus</taxon>
    </lineage>
</organism>
<dbReference type="EMBL" id="JXKM01000006">
    <property type="protein sequence ID" value="OJG35417.1"/>
    <property type="molecule type" value="Genomic_DNA"/>
</dbReference>
<keyword evidence="3" id="KW-1185">Reference proteome</keyword>
<dbReference type="Proteomes" id="UP000183700">
    <property type="component" value="Unassembled WGS sequence"/>
</dbReference>
<gene>
    <name evidence="2" type="ORF">RV00_GL002602</name>
</gene>
<dbReference type="AlphaFoldDB" id="A0A1L8STH0"/>
<reference evidence="2 3" key="1">
    <citation type="submission" date="2014-12" db="EMBL/GenBank/DDBJ databases">
        <title>Draft genome sequences of 29 type strains of Enterococci.</title>
        <authorList>
            <person name="Zhong Z."/>
            <person name="Sun Z."/>
            <person name="Liu W."/>
            <person name="Zhang W."/>
            <person name="Zhang H."/>
        </authorList>
    </citation>
    <scope>NUCLEOTIDE SEQUENCE [LARGE SCALE GENOMIC DNA]</scope>
    <source>
        <strain evidence="2 3">DSM 22802</strain>
    </source>
</reference>
<evidence type="ECO:0000313" key="2">
    <source>
        <dbReference type="EMBL" id="OJG35417.1"/>
    </source>
</evidence>
<evidence type="ECO:0000259" key="1">
    <source>
        <dbReference type="Pfam" id="PF09851"/>
    </source>
</evidence>
<dbReference type="STRING" id="319970.RV00_GL002602"/>
<name>A0A1L8STH0_9ENTE</name>
<dbReference type="Pfam" id="PF09851">
    <property type="entry name" value="SHOCT"/>
    <property type="match status" value="1"/>
</dbReference>
<protein>
    <recommendedName>
        <fullName evidence="1">SHOCT domain-containing protein</fullName>
    </recommendedName>
</protein>
<proteinExistence type="predicted"/>
<comment type="caution">
    <text evidence="2">The sequence shown here is derived from an EMBL/GenBank/DDBJ whole genome shotgun (WGS) entry which is preliminary data.</text>
</comment>
<feature type="domain" description="SHOCT" evidence="1">
    <location>
        <begin position="233"/>
        <end position="260"/>
    </location>
</feature>
<sequence length="262" mass="28675">MKKMAKICVGCENKIGALSSGYKLGDGDYACKNCFKLAGYGGSFADLKELKTMTSAEFKKRLPADAGEVNAKDLHKSQLAQFKAHANLTINDVLFNDQEQALLIKKSIMFNRPQSLIKYEDIDSYTPIFDSGKMRKGSFSRGVVGGAVAGPLGSLVASSTGKKSIESISRLGIDFHLKDGREIQFLLAETDVKLDSITGRALVDDYNKLVEKLDSLFAPETSASSAEILSPVDEIRKYKELLDEGILTQAEFDAKKKELLEN</sequence>
<evidence type="ECO:0000313" key="3">
    <source>
        <dbReference type="Proteomes" id="UP000183700"/>
    </source>
</evidence>
<accession>A0A1L8STH0</accession>
<dbReference type="InterPro" id="IPR018649">
    <property type="entry name" value="SHOCT"/>
</dbReference>